<gene>
    <name evidence="10" type="primary">hofC</name>
    <name evidence="10" type="ORF">GRW24_04515</name>
</gene>
<evidence type="ECO:0000313" key="10">
    <source>
        <dbReference type="EMBL" id="MXJ07752.1"/>
    </source>
</evidence>
<proteinExistence type="inferred from homology"/>
<evidence type="ECO:0000256" key="3">
    <source>
        <dbReference type="ARBA" id="ARBA00022448"/>
    </source>
</evidence>
<evidence type="ECO:0000256" key="6">
    <source>
        <dbReference type="ARBA" id="ARBA00022692"/>
    </source>
</evidence>
<dbReference type="AlphaFoldDB" id="A0A6N8QN14"/>
<dbReference type="Proteomes" id="UP000447081">
    <property type="component" value="Unassembled WGS sequence"/>
</dbReference>
<evidence type="ECO:0000256" key="5">
    <source>
        <dbReference type="ARBA" id="ARBA00022519"/>
    </source>
</evidence>
<comment type="similarity">
    <text evidence="2 9">Belongs to the GSP F family.</text>
</comment>
<evidence type="ECO:0000256" key="1">
    <source>
        <dbReference type="ARBA" id="ARBA00004429"/>
    </source>
</evidence>
<keyword evidence="7" id="KW-1133">Transmembrane helix</keyword>
<evidence type="ECO:0000256" key="7">
    <source>
        <dbReference type="ARBA" id="ARBA00022989"/>
    </source>
</evidence>
<dbReference type="InterPro" id="IPR001992">
    <property type="entry name" value="T2SS_GspF/T4SS_PilC_CS"/>
</dbReference>
<evidence type="ECO:0000256" key="9">
    <source>
        <dbReference type="RuleBase" id="RU003923"/>
    </source>
</evidence>
<name>A0A6N8QN14_ECOLX</name>
<protein>
    <submittedName>
        <fullName evidence="10">Protein transport protein HofC</fullName>
    </submittedName>
</protein>
<dbReference type="Gene3D" id="1.20.81.30">
    <property type="entry name" value="Type II secretion system (T2SS), domain F"/>
    <property type="match status" value="2"/>
</dbReference>
<comment type="caution">
    <text evidence="10">The sequence shown here is derived from an EMBL/GenBank/DDBJ whole genome shotgun (WGS) entry which is preliminary data.</text>
</comment>
<dbReference type="PROSITE" id="PS00874">
    <property type="entry name" value="T2SP_F"/>
    <property type="match status" value="1"/>
</dbReference>
<organism evidence="10 11">
    <name type="scientific">Escherichia coli</name>
    <dbReference type="NCBI Taxonomy" id="562"/>
    <lineage>
        <taxon>Bacteria</taxon>
        <taxon>Pseudomonadati</taxon>
        <taxon>Pseudomonadota</taxon>
        <taxon>Gammaproteobacteria</taxon>
        <taxon>Enterobacterales</taxon>
        <taxon>Enterobacteriaceae</taxon>
        <taxon>Escherichia</taxon>
    </lineage>
</organism>
<dbReference type="EMBL" id="WUIG01000032">
    <property type="protein sequence ID" value="MXJ07752.1"/>
    <property type="molecule type" value="Genomic_DNA"/>
</dbReference>
<reference evidence="10 11" key="1">
    <citation type="submission" date="2019-12" db="EMBL/GenBank/DDBJ databases">
        <title>Enteriobacteria Tanzani isolates_10434.</title>
        <authorList>
            <person name="Subbiah M."/>
            <person name="Call D."/>
        </authorList>
    </citation>
    <scope>NUCLEOTIDE SEQUENCE [LARGE SCALE GENOMIC DNA]</scope>
    <source>
        <strain evidence="10 11">10434wG3</strain>
    </source>
</reference>
<keyword evidence="3 9" id="KW-0813">Transport</keyword>
<dbReference type="PANTHER" id="PTHR30012:SF7">
    <property type="entry name" value="PROTEIN TRANSPORT PROTEIN HOFC HOMOLOG"/>
    <property type="match status" value="1"/>
</dbReference>
<sequence>MASKQLWRWHGITGDGNAQDGMLWAESRTLLLMALQQQMVTPLSLKRIAINSAQWRGDKSAEVIHQLATLLKAGLTLSEGLALLAEQHPSKQWQALLQSLAHDLEQGIAFSNALLPWSEVFPPLYQAMIRTGELTGKLDECCFELARQQKAQRQLTDKVKSALRYPIIILAMAIMVVVAMLHFVLPEFAAIYKTFNTPLPALTQGIMTLADFSGEWSWLLVLFGFLLAIANKLLMRRPTWLIVRQKLLLRIPIMGSLMRGQKLTQIFTILALTQSAGITFLQGVESVRETMRCPYWVQLLTQIQHDISNG</sequence>
<dbReference type="FunFam" id="1.20.81.30:FF:000001">
    <property type="entry name" value="Type II secretion system protein F"/>
    <property type="match status" value="1"/>
</dbReference>
<dbReference type="GO" id="GO:0005886">
    <property type="term" value="C:plasma membrane"/>
    <property type="evidence" value="ECO:0007669"/>
    <property type="project" value="UniProtKB-SubCell"/>
</dbReference>
<keyword evidence="4" id="KW-1003">Cell membrane</keyword>
<dbReference type="NCBIfam" id="NF007861">
    <property type="entry name" value="PRK10573.1"/>
    <property type="match status" value="1"/>
</dbReference>
<accession>A0A6N8QN14</accession>
<dbReference type="GO" id="GO:0015628">
    <property type="term" value="P:protein secretion by the type II secretion system"/>
    <property type="evidence" value="ECO:0007669"/>
    <property type="project" value="TreeGrafter"/>
</dbReference>
<dbReference type="PANTHER" id="PTHR30012">
    <property type="entry name" value="GENERAL SECRETION PATHWAY PROTEIN"/>
    <property type="match status" value="1"/>
</dbReference>
<evidence type="ECO:0000256" key="4">
    <source>
        <dbReference type="ARBA" id="ARBA00022475"/>
    </source>
</evidence>
<keyword evidence="8" id="KW-0472">Membrane</keyword>
<evidence type="ECO:0000256" key="8">
    <source>
        <dbReference type="ARBA" id="ARBA00023136"/>
    </source>
</evidence>
<feature type="non-terminal residue" evidence="10">
    <location>
        <position position="310"/>
    </location>
</feature>
<comment type="subcellular location">
    <subcellularLocation>
        <location evidence="1 9">Cell inner membrane</location>
        <topology evidence="1 9">Multi-pass membrane protein</topology>
    </subcellularLocation>
</comment>
<dbReference type="InterPro" id="IPR042094">
    <property type="entry name" value="T2SS_GspF_sf"/>
</dbReference>
<evidence type="ECO:0000256" key="2">
    <source>
        <dbReference type="ARBA" id="ARBA00005745"/>
    </source>
</evidence>
<evidence type="ECO:0000313" key="11">
    <source>
        <dbReference type="Proteomes" id="UP000447081"/>
    </source>
</evidence>
<dbReference type="InterPro" id="IPR018076">
    <property type="entry name" value="T2SS_GspF_dom"/>
</dbReference>
<keyword evidence="5" id="KW-0997">Cell inner membrane</keyword>
<keyword evidence="6 9" id="KW-0812">Transmembrane</keyword>
<dbReference type="InterPro" id="IPR003004">
    <property type="entry name" value="GspF/PilC"/>
</dbReference>
<dbReference type="Pfam" id="PF00482">
    <property type="entry name" value="T2SSF"/>
    <property type="match status" value="1"/>
</dbReference>
<dbReference type="PRINTS" id="PR00812">
    <property type="entry name" value="BCTERIALGSPF"/>
</dbReference>